<reference evidence="2" key="1">
    <citation type="submission" date="2023-06" db="EMBL/GenBank/DDBJ databases">
        <authorList>
            <person name="Kurt Z."/>
        </authorList>
    </citation>
    <scope>NUCLEOTIDE SEQUENCE</scope>
</reference>
<dbReference type="EMBL" id="CAXDID020000694">
    <property type="protein sequence ID" value="CAL6110689.1"/>
    <property type="molecule type" value="Genomic_DNA"/>
</dbReference>
<accession>A0AA86TDJ6</accession>
<feature type="transmembrane region" description="Helical" evidence="1">
    <location>
        <begin position="33"/>
        <end position="54"/>
    </location>
</feature>
<proteinExistence type="predicted"/>
<dbReference type="EMBL" id="CATOUU010000954">
    <property type="protein sequence ID" value="CAI9962534.1"/>
    <property type="molecule type" value="Genomic_DNA"/>
</dbReference>
<dbReference type="EMBL" id="CAXDID020000642">
    <property type="protein sequence ID" value="CAL6107885.1"/>
    <property type="molecule type" value="Genomic_DNA"/>
</dbReference>
<keyword evidence="6" id="KW-1185">Reference proteome</keyword>
<protein>
    <submittedName>
        <fullName evidence="4">Hypothetical_protein</fullName>
    </submittedName>
</protein>
<name>A0AA86TDJ6_9EUKA</name>
<organism evidence="2">
    <name type="scientific">Hexamita inflata</name>
    <dbReference type="NCBI Taxonomy" id="28002"/>
    <lineage>
        <taxon>Eukaryota</taxon>
        <taxon>Metamonada</taxon>
        <taxon>Diplomonadida</taxon>
        <taxon>Hexamitidae</taxon>
        <taxon>Hexamitinae</taxon>
        <taxon>Hexamita</taxon>
    </lineage>
</organism>
<keyword evidence="1" id="KW-0472">Membrane</keyword>
<gene>
    <name evidence="2" type="ORF">HINF_LOCUS2475</name>
    <name evidence="3" type="ORF">HINF_LOCUS50179</name>
    <name evidence="4" type="ORF">HINF_LOCUS74702</name>
    <name evidence="5" type="ORF">HINF_LOCUS76038</name>
</gene>
<reference evidence="4 6" key="2">
    <citation type="submission" date="2024-07" db="EMBL/GenBank/DDBJ databases">
        <authorList>
            <person name="Akdeniz Z."/>
        </authorList>
    </citation>
    <scope>NUCLEOTIDE SEQUENCE [LARGE SCALE GENOMIC DNA]</scope>
</reference>
<evidence type="ECO:0000313" key="2">
    <source>
        <dbReference type="EMBL" id="CAI9914830.1"/>
    </source>
</evidence>
<evidence type="ECO:0000313" key="5">
    <source>
        <dbReference type="EMBL" id="CAL6110689.1"/>
    </source>
</evidence>
<feature type="transmembrane region" description="Helical" evidence="1">
    <location>
        <begin position="61"/>
        <end position="84"/>
    </location>
</feature>
<evidence type="ECO:0000256" key="1">
    <source>
        <dbReference type="SAM" id="Phobius"/>
    </source>
</evidence>
<dbReference type="EMBL" id="CATOUU010000059">
    <property type="protein sequence ID" value="CAI9914830.1"/>
    <property type="molecule type" value="Genomic_DNA"/>
</dbReference>
<sequence length="158" mass="17259">MLGCKFLLAEPPPFILFLALCRVSNIPPGNLSWLPWQILGVVLGCVLPGALCGACWLGCGCWLGCAGLVCSVWAAWWCSVPWLFSVSRFSLFTVFHFSQRDLRLMLVSGVPGLVSGREVGVLALWKQVLRNFVKKQGKVGFRLELACTSHTLEGSFAA</sequence>
<evidence type="ECO:0000313" key="6">
    <source>
        <dbReference type="Proteomes" id="UP001642409"/>
    </source>
</evidence>
<evidence type="ECO:0000313" key="4">
    <source>
        <dbReference type="EMBL" id="CAL6107885.1"/>
    </source>
</evidence>
<dbReference type="Proteomes" id="UP001642409">
    <property type="component" value="Unassembled WGS sequence"/>
</dbReference>
<comment type="caution">
    <text evidence="2">The sequence shown here is derived from an EMBL/GenBank/DDBJ whole genome shotgun (WGS) entry which is preliminary data.</text>
</comment>
<dbReference type="AlphaFoldDB" id="A0AA86TDJ6"/>
<evidence type="ECO:0000313" key="3">
    <source>
        <dbReference type="EMBL" id="CAI9962534.1"/>
    </source>
</evidence>
<keyword evidence="1" id="KW-1133">Transmembrane helix</keyword>
<keyword evidence="1" id="KW-0812">Transmembrane</keyword>